<evidence type="ECO:0000313" key="3">
    <source>
        <dbReference type="EMBL" id="KXG22571.1"/>
    </source>
</evidence>
<dbReference type="PANTHER" id="PTHR33286">
    <property type="entry name" value="BIFUNCTIONAL INHIBITOR/LIPID-TRANSFER PROTEIN/SEED STORAGE 2S ALBUMIN SUPERFAMILY PROTEIN"/>
    <property type="match status" value="1"/>
</dbReference>
<reference evidence="3 4" key="1">
    <citation type="journal article" date="2009" name="Nature">
        <title>The Sorghum bicolor genome and the diversification of grasses.</title>
        <authorList>
            <person name="Paterson A.H."/>
            <person name="Bowers J.E."/>
            <person name="Bruggmann R."/>
            <person name="Dubchak I."/>
            <person name="Grimwood J."/>
            <person name="Gundlach H."/>
            <person name="Haberer G."/>
            <person name="Hellsten U."/>
            <person name="Mitros T."/>
            <person name="Poliakov A."/>
            <person name="Schmutz J."/>
            <person name="Spannagl M."/>
            <person name="Tang H."/>
            <person name="Wang X."/>
            <person name="Wicker T."/>
            <person name="Bharti A.K."/>
            <person name="Chapman J."/>
            <person name="Feltus F.A."/>
            <person name="Gowik U."/>
            <person name="Grigoriev I.V."/>
            <person name="Lyons E."/>
            <person name="Maher C.A."/>
            <person name="Martis M."/>
            <person name="Narechania A."/>
            <person name="Otillar R.P."/>
            <person name="Penning B.W."/>
            <person name="Salamov A.A."/>
            <person name="Wang Y."/>
            <person name="Zhang L."/>
            <person name="Carpita N.C."/>
            <person name="Freeling M."/>
            <person name="Gingle A.R."/>
            <person name="Hash C.T."/>
            <person name="Keller B."/>
            <person name="Klein P."/>
            <person name="Kresovich S."/>
            <person name="McCann M.C."/>
            <person name="Ming R."/>
            <person name="Peterson D.G."/>
            <person name="Mehboob-ur-Rahman"/>
            <person name="Ware D."/>
            <person name="Westhoff P."/>
            <person name="Mayer K.F."/>
            <person name="Messing J."/>
            <person name="Rokhsar D.S."/>
        </authorList>
    </citation>
    <scope>NUCLEOTIDE SEQUENCE [LARGE SCALE GENOMIC DNA]</scope>
    <source>
        <strain evidence="4">cv. BTx623</strain>
    </source>
</reference>
<dbReference type="Gramene" id="KXG22571">
    <property type="protein sequence ID" value="KXG22571"/>
    <property type="gene ID" value="SORBI_3009G239400"/>
</dbReference>
<accession>A0A1B6PAD0</accession>
<reference evidence="4" key="2">
    <citation type="journal article" date="2018" name="Plant J.">
        <title>The Sorghum bicolor reference genome: improved assembly, gene annotations, a transcriptome atlas, and signatures of genome organization.</title>
        <authorList>
            <person name="McCormick R.F."/>
            <person name="Truong S.K."/>
            <person name="Sreedasyam A."/>
            <person name="Jenkins J."/>
            <person name="Shu S."/>
            <person name="Sims D."/>
            <person name="Kennedy M."/>
            <person name="Amirebrahimi M."/>
            <person name="Weers B.D."/>
            <person name="McKinley B."/>
            <person name="Mattison A."/>
            <person name="Morishige D.T."/>
            <person name="Grimwood J."/>
            <person name="Schmutz J."/>
            <person name="Mullet J.E."/>
        </authorList>
    </citation>
    <scope>NUCLEOTIDE SEQUENCE [LARGE SCALE GENOMIC DNA]</scope>
    <source>
        <strain evidence="4">cv. BTx623</strain>
    </source>
</reference>
<feature type="signal peptide" evidence="1">
    <location>
        <begin position="1"/>
        <end position="27"/>
    </location>
</feature>
<dbReference type="InParanoid" id="A0A1B6PAD0"/>
<name>A0A1B6PAD0_SORBI</name>
<protein>
    <recommendedName>
        <fullName evidence="2">Bifunctional inhibitor/plant lipid transfer protein/seed storage helical domain-containing protein</fullName>
    </recommendedName>
</protein>
<evidence type="ECO:0000313" key="4">
    <source>
        <dbReference type="Proteomes" id="UP000000768"/>
    </source>
</evidence>
<keyword evidence="1" id="KW-0732">Signal</keyword>
<organism evidence="3 4">
    <name type="scientific">Sorghum bicolor</name>
    <name type="common">Sorghum</name>
    <name type="synonym">Sorghum vulgare</name>
    <dbReference type="NCBI Taxonomy" id="4558"/>
    <lineage>
        <taxon>Eukaryota</taxon>
        <taxon>Viridiplantae</taxon>
        <taxon>Streptophyta</taxon>
        <taxon>Embryophyta</taxon>
        <taxon>Tracheophyta</taxon>
        <taxon>Spermatophyta</taxon>
        <taxon>Magnoliopsida</taxon>
        <taxon>Liliopsida</taxon>
        <taxon>Poales</taxon>
        <taxon>Poaceae</taxon>
        <taxon>PACMAD clade</taxon>
        <taxon>Panicoideae</taxon>
        <taxon>Andropogonodae</taxon>
        <taxon>Andropogoneae</taxon>
        <taxon>Sorghinae</taxon>
        <taxon>Sorghum</taxon>
    </lineage>
</organism>
<dbReference type="SUPFAM" id="SSF47699">
    <property type="entry name" value="Bifunctional inhibitor/lipid-transfer protein/seed storage 2S albumin"/>
    <property type="match status" value="1"/>
</dbReference>
<dbReference type="AlphaFoldDB" id="A0A1B6PAD0"/>
<dbReference type="InterPro" id="IPR016140">
    <property type="entry name" value="Bifunc_inhib/LTP/seed_store"/>
</dbReference>
<sequence length="119" mass="12971">MMYTKVILRLMAFSLVFSMLVTHQACGEEDCYEDKEAVKSRCKKSINIVGNFVEPTAKCCEKVRASNMACICRKITAKEQLLVLSVVKLVQVARKCGNPVAAGSKCGIWTIPPAVGAQA</sequence>
<dbReference type="Gene3D" id="1.10.110.10">
    <property type="entry name" value="Plant lipid-transfer and hydrophobic proteins"/>
    <property type="match status" value="1"/>
</dbReference>
<dbReference type="Pfam" id="PF14368">
    <property type="entry name" value="LTP_2"/>
    <property type="match status" value="1"/>
</dbReference>
<proteinExistence type="predicted"/>
<dbReference type="InterPro" id="IPR036312">
    <property type="entry name" value="Bifun_inhib/LTP/seed_sf"/>
</dbReference>
<dbReference type="OMA" id="RCARAVK"/>
<keyword evidence="4" id="KW-1185">Reference proteome</keyword>
<evidence type="ECO:0000256" key="1">
    <source>
        <dbReference type="SAM" id="SignalP"/>
    </source>
</evidence>
<dbReference type="Proteomes" id="UP000000768">
    <property type="component" value="Chromosome 9"/>
</dbReference>
<feature type="chain" id="PRO_5008588817" description="Bifunctional inhibitor/plant lipid transfer protein/seed storage helical domain-containing protein" evidence="1">
    <location>
        <begin position="28"/>
        <end position="119"/>
    </location>
</feature>
<evidence type="ECO:0000259" key="2">
    <source>
        <dbReference type="Pfam" id="PF14368"/>
    </source>
</evidence>
<dbReference type="PANTHER" id="PTHR33286:SF44">
    <property type="entry name" value="5A2 PROTEIN"/>
    <property type="match status" value="1"/>
</dbReference>
<gene>
    <name evidence="3" type="ORF">SORBI_3009G239400</name>
</gene>
<feature type="domain" description="Bifunctional inhibitor/plant lipid transfer protein/seed storage helical" evidence="2">
    <location>
        <begin position="12"/>
        <end position="106"/>
    </location>
</feature>
<dbReference type="EMBL" id="CM000768">
    <property type="protein sequence ID" value="KXG22571.1"/>
    <property type="molecule type" value="Genomic_DNA"/>
</dbReference>